<reference evidence="8" key="2">
    <citation type="submission" date="2018-07" db="EMBL/GenBank/DDBJ databases">
        <authorList>
            <person name="Mckenzie S.K."/>
            <person name="Kronauer D.J.C."/>
        </authorList>
    </citation>
    <scope>NUCLEOTIDE SEQUENCE</scope>
    <source>
        <strain evidence="8">Clonal line C1</strain>
    </source>
</reference>
<dbReference type="GO" id="GO:0008270">
    <property type="term" value="F:zinc ion binding"/>
    <property type="evidence" value="ECO:0007669"/>
    <property type="project" value="UniProtKB-KW"/>
</dbReference>
<dbReference type="AlphaFoldDB" id="A0A3L8DAW8"/>
<evidence type="ECO:0000256" key="6">
    <source>
        <dbReference type="SAM" id="MobiDB-lite"/>
    </source>
</evidence>
<feature type="domain" description="C2H2-type" evidence="7">
    <location>
        <begin position="313"/>
        <end position="335"/>
    </location>
</feature>
<name>A0A3L8DAW8_OOCBI</name>
<dbReference type="InterPro" id="IPR036236">
    <property type="entry name" value="Znf_C2H2_sf"/>
</dbReference>
<dbReference type="PROSITE" id="PS00028">
    <property type="entry name" value="ZINC_FINGER_C2H2_1"/>
    <property type="match status" value="2"/>
</dbReference>
<dbReference type="FunFam" id="3.30.160.60:FF:000624">
    <property type="entry name" value="zinc finger protein 697"/>
    <property type="match status" value="1"/>
</dbReference>
<keyword evidence="2" id="KW-0677">Repeat</keyword>
<dbReference type="PANTHER" id="PTHR24379">
    <property type="entry name" value="KRAB AND ZINC FINGER DOMAIN-CONTAINING"/>
    <property type="match status" value="1"/>
</dbReference>
<dbReference type="FunFam" id="3.30.160.60:FF:000072">
    <property type="entry name" value="zinc finger protein 143 isoform X1"/>
    <property type="match status" value="1"/>
</dbReference>
<evidence type="ECO:0000313" key="8">
    <source>
        <dbReference type="EMBL" id="RLU17474.1"/>
    </source>
</evidence>
<sequence>MSKLDESQEKNPVRNYLYEIEPAEPDVKKELDIKEECANEEESSSCCPNNPMVWIPSSNLPAHEPDRFEQGASKESLLEKADEREDLESNEADVPNDPKSSMTVLDLPEVTPSESDPNLSGVVNQQNAITNPSLVSPSSSCNNNDRKPRITELMTKEQKQMIEQYYKIDMSIVDKEKVQSHMTVHIWGHFNMKPYQCTACIFATVTLSNIRCHIRKNHLKLKPYLCQQCTKRYTSSVLLQEHMNTHTGARPYKCGECNFASSSRQALSNHKDTHKLNNVHAEAKYKCNICLNTYKSKHILSEHILKHEGIRKYNCSVCDKTFAQMSHLAAHKKVHGSPGYKCEGCKREFNRRDNMKIHMKRCVACKALPA</sequence>
<keyword evidence="1" id="KW-0479">Metal-binding</keyword>
<feature type="domain" description="C2H2-type" evidence="7">
    <location>
        <begin position="195"/>
        <end position="223"/>
    </location>
</feature>
<dbReference type="Gene3D" id="3.30.160.60">
    <property type="entry name" value="Classic Zinc Finger"/>
    <property type="match status" value="3"/>
</dbReference>
<keyword evidence="3 5" id="KW-0863">Zinc-finger</keyword>
<feature type="domain" description="C2H2-type" evidence="7">
    <location>
        <begin position="340"/>
        <end position="369"/>
    </location>
</feature>
<dbReference type="FunFam" id="3.30.160.60:FF:000446">
    <property type="entry name" value="Zinc finger protein"/>
    <property type="match status" value="1"/>
</dbReference>
<evidence type="ECO:0000256" key="4">
    <source>
        <dbReference type="ARBA" id="ARBA00022833"/>
    </source>
</evidence>
<dbReference type="Pfam" id="PF00096">
    <property type="entry name" value="zf-C2H2"/>
    <property type="match status" value="3"/>
</dbReference>
<keyword evidence="4" id="KW-0862">Zinc</keyword>
<evidence type="ECO:0000259" key="7">
    <source>
        <dbReference type="PROSITE" id="PS50157"/>
    </source>
</evidence>
<comment type="caution">
    <text evidence="8">The sequence shown here is derived from an EMBL/GenBank/DDBJ whole genome shotgun (WGS) entry which is preliminary data.</text>
</comment>
<reference evidence="8" key="1">
    <citation type="journal article" date="2018" name="Genome Res.">
        <title>The genomic architecture and molecular evolution of ant odorant receptors.</title>
        <authorList>
            <person name="McKenzie S.K."/>
            <person name="Kronauer D.J.C."/>
        </authorList>
    </citation>
    <scope>NUCLEOTIDE SEQUENCE [LARGE SCALE GENOMIC DNA]</scope>
    <source>
        <strain evidence="8">Clonal line C1</strain>
    </source>
</reference>
<evidence type="ECO:0000256" key="1">
    <source>
        <dbReference type="ARBA" id="ARBA00022723"/>
    </source>
</evidence>
<organism evidence="8">
    <name type="scientific">Ooceraea biroi</name>
    <name type="common">Clonal raider ant</name>
    <name type="synonym">Cerapachys biroi</name>
    <dbReference type="NCBI Taxonomy" id="2015173"/>
    <lineage>
        <taxon>Eukaryota</taxon>
        <taxon>Metazoa</taxon>
        <taxon>Ecdysozoa</taxon>
        <taxon>Arthropoda</taxon>
        <taxon>Hexapoda</taxon>
        <taxon>Insecta</taxon>
        <taxon>Pterygota</taxon>
        <taxon>Neoptera</taxon>
        <taxon>Endopterygota</taxon>
        <taxon>Hymenoptera</taxon>
        <taxon>Apocrita</taxon>
        <taxon>Aculeata</taxon>
        <taxon>Formicoidea</taxon>
        <taxon>Formicidae</taxon>
        <taxon>Dorylinae</taxon>
        <taxon>Ooceraea</taxon>
    </lineage>
</organism>
<dbReference type="SMART" id="SM00355">
    <property type="entry name" value="ZnF_C2H2"/>
    <property type="match status" value="6"/>
</dbReference>
<gene>
    <name evidence="8" type="ORF">DMN91_009709</name>
</gene>
<dbReference type="GO" id="GO:0005634">
    <property type="term" value="C:nucleus"/>
    <property type="evidence" value="ECO:0007669"/>
    <property type="project" value="UniProtKB-ARBA"/>
</dbReference>
<dbReference type="SUPFAM" id="SSF57667">
    <property type="entry name" value="beta-beta-alpha zinc fingers"/>
    <property type="match status" value="4"/>
</dbReference>
<dbReference type="PANTHER" id="PTHR24379:SF121">
    <property type="entry name" value="C2H2-TYPE DOMAIN-CONTAINING PROTEIN"/>
    <property type="match status" value="1"/>
</dbReference>
<protein>
    <recommendedName>
        <fullName evidence="7">C2H2-type domain-containing protein</fullName>
    </recommendedName>
</protein>
<dbReference type="PROSITE" id="PS50157">
    <property type="entry name" value="ZINC_FINGER_C2H2_2"/>
    <property type="match status" value="6"/>
</dbReference>
<feature type="domain" description="C2H2-type" evidence="7">
    <location>
        <begin position="224"/>
        <end position="251"/>
    </location>
</feature>
<evidence type="ECO:0000256" key="5">
    <source>
        <dbReference type="PROSITE-ProRule" id="PRU00042"/>
    </source>
</evidence>
<dbReference type="EMBL" id="QOIP01000010">
    <property type="protein sequence ID" value="RLU17474.1"/>
    <property type="molecule type" value="Genomic_DNA"/>
</dbReference>
<dbReference type="OrthoDB" id="7534346at2759"/>
<evidence type="ECO:0000256" key="3">
    <source>
        <dbReference type="ARBA" id="ARBA00022771"/>
    </source>
</evidence>
<accession>A0A3L8DAW8</accession>
<feature type="domain" description="C2H2-type" evidence="7">
    <location>
        <begin position="252"/>
        <end position="274"/>
    </location>
</feature>
<evidence type="ECO:0000256" key="2">
    <source>
        <dbReference type="ARBA" id="ARBA00022737"/>
    </source>
</evidence>
<dbReference type="InterPro" id="IPR013087">
    <property type="entry name" value="Znf_C2H2_type"/>
</dbReference>
<feature type="domain" description="C2H2-type" evidence="7">
    <location>
        <begin position="285"/>
        <end position="312"/>
    </location>
</feature>
<feature type="region of interest" description="Disordered" evidence="6">
    <location>
        <begin position="56"/>
        <end position="75"/>
    </location>
</feature>
<dbReference type="Proteomes" id="UP000279307">
    <property type="component" value="Chromosome 10"/>
</dbReference>
<proteinExistence type="predicted"/>
<feature type="region of interest" description="Disordered" evidence="6">
    <location>
        <begin position="81"/>
        <end position="119"/>
    </location>
</feature>